<sequence length="1359" mass="152357">MKLALDCIYVTKRCDQLDLSFSILECLPASDEDVLSEQIKELNKQVDQLEVYLCACESLAKHGLQKPVSFILDTHGNLEEAKALMTALTKAATKRSPPLKESDWRSLLSDMLTLQREVYTCIDPSVCHETYTETLLHSGRRDCILLAGQMICKTAMEDDYPTPDNPVAGPRIKCAEATELVLGAAKEYFNSSADLSDKAMDLTRECLNLMEDRQPALQEEFNLIAALALLDNFGISILPLQVRLCEDKLGLIRQVLDSSSTAYKKKQKILHLASLLQISGSDESARLGRVLMLVAEAAIEARDYTFAYETCKGLISQEYVPAWTICRVLGECEDFKDLKARQSLLAFSLTHCTPDELELLLKARSLLETKILYQELNHHMQATDQESGDSSSDQGLLTHPKSLLSAVGDKKFWKSTMKWIRPLHDEQTTETDSELITPISQIVNTHGFHPFYRSLVEENIKRLKGDRLPYEQHIAREMANKPLLFSRCLLRTQKLSESRSEGAITEPTSEVIIQLAESILKEDTTLGIAYLLALHEVCIGSLGWENKPCCYLNVFLAVPCPTLCNVVTYGIIRLSHEFEFVCGVGVCVCVCVGGGGGWGPRCEEICICLVLAELLHFKLKNILIAGVDIGRFAQDPEYKRETILGLAMALEEEVFDTAMSLAERYDVSKWEMMMTHLECLFSDSNLSTKEVQERVNKMSAMSTLLQDPCKVAERMAENVYITIDGTKHARLIYYYMLLEQCEEKDESLKEKLDAQTHLRILKKIKSAAPGLDYKKLIAVESPLQILKPVLTSANVHLLAKLANKIPTQDGSCLDPQGVFQAYVEKLFWEGEQKPKEGETDQLVDWAQRYDACHKILPRLSPSGVQQFINSITFSESAVDGIALENRVEIVNRALRFARQQDAALKKKGITQEDSVSKGAVNFEEVIAYLEQSCRHLESLADPLIYELTEHDEEMGTSYARMYDLSRSEPDEICELVTHMLIGGASLETINELILLASRQKPQKGRVGRTVQETLKIIFESFCETADLSHSLLNNKNPMDILRTILQTVSLHIQKGGTMTNQEDVLECLRPFCADVSVSAPVKTTVLRLMEESFELSGEDTFLLLFYQTDAVVSCTWNKKLSPEDIDSDKKRHELFETLLLESQSLDQLLSLGSLLQLWPVLAATELNDEPSANPWVQLMDKLIRCHGDGEHVIYMAKQLRSTTSLNVECCSHVYNLMLLNCRSLYALKFALVTKLEAMHHLALENMKNLKVNSSSYDDELLELLISNGLTAEVAQTPFLTPLISFVLSNPDGPIEPQSDDTATAAASHTRARVRLVASQLQTAGLWAEAGTLMLNYHGTHSALRTFDSAVGVLCRWLRR</sequence>
<comment type="subcellular location">
    <subcellularLocation>
        <location evidence="1">Endoplasmic reticulum</location>
    </subcellularLocation>
</comment>
<dbReference type="Pfam" id="PF22913">
    <property type="entry name" value="NBAS_11th"/>
    <property type="match status" value="1"/>
</dbReference>
<evidence type="ECO:0000259" key="5">
    <source>
        <dbReference type="Pfam" id="PF08314"/>
    </source>
</evidence>
<dbReference type="Proteomes" id="UP001159427">
    <property type="component" value="Unassembled WGS sequence"/>
</dbReference>
<gene>
    <name evidence="7" type="ORF">PEVE_00027156</name>
</gene>
<dbReference type="Pfam" id="PF08314">
    <property type="entry name" value="Sec39"/>
    <property type="match status" value="1"/>
</dbReference>
<keyword evidence="4" id="KW-0653">Protein transport</keyword>
<dbReference type="InterPro" id="IPR013244">
    <property type="entry name" value="Sec39_domain"/>
</dbReference>
<keyword evidence="2" id="KW-0813">Transport</keyword>
<feature type="domain" description="NBAS subunit of NRZ tethering complex C-terminal" evidence="6">
    <location>
        <begin position="967"/>
        <end position="1096"/>
    </location>
</feature>
<evidence type="ECO:0000313" key="7">
    <source>
        <dbReference type="EMBL" id="CAH3194096.1"/>
    </source>
</evidence>
<reference evidence="7 8" key="1">
    <citation type="submission" date="2022-05" db="EMBL/GenBank/DDBJ databases">
        <authorList>
            <consortium name="Genoscope - CEA"/>
            <person name="William W."/>
        </authorList>
    </citation>
    <scope>NUCLEOTIDE SEQUENCE [LARGE SCALE GENOMIC DNA]</scope>
</reference>
<dbReference type="EMBL" id="CALNXI010003707">
    <property type="protein sequence ID" value="CAH3194096.1"/>
    <property type="molecule type" value="Genomic_DNA"/>
</dbReference>
<evidence type="ECO:0000256" key="1">
    <source>
        <dbReference type="ARBA" id="ARBA00004240"/>
    </source>
</evidence>
<name>A0ABN8ST94_9CNID</name>
<dbReference type="PANTHER" id="PTHR15922:SF2">
    <property type="entry name" value="NBAS SUBUNIT OF NRZ TETHERING COMPLEX"/>
    <property type="match status" value="1"/>
</dbReference>
<evidence type="ECO:0000259" key="6">
    <source>
        <dbReference type="Pfam" id="PF22913"/>
    </source>
</evidence>
<organism evidence="7 8">
    <name type="scientific">Porites evermanni</name>
    <dbReference type="NCBI Taxonomy" id="104178"/>
    <lineage>
        <taxon>Eukaryota</taxon>
        <taxon>Metazoa</taxon>
        <taxon>Cnidaria</taxon>
        <taxon>Anthozoa</taxon>
        <taxon>Hexacorallia</taxon>
        <taxon>Scleractinia</taxon>
        <taxon>Fungiina</taxon>
        <taxon>Poritidae</taxon>
        <taxon>Porites</taxon>
    </lineage>
</organism>
<evidence type="ECO:0000256" key="4">
    <source>
        <dbReference type="ARBA" id="ARBA00022927"/>
    </source>
</evidence>
<evidence type="ECO:0000256" key="3">
    <source>
        <dbReference type="ARBA" id="ARBA00022824"/>
    </source>
</evidence>
<protein>
    <recommendedName>
        <fullName evidence="9">Sec39 domain-containing protein</fullName>
    </recommendedName>
</protein>
<dbReference type="InterPro" id="IPR054751">
    <property type="entry name" value="NBAS_C"/>
</dbReference>
<evidence type="ECO:0008006" key="9">
    <source>
        <dbReference type="Google" id="ProtNLM"/>
    </source>
</evidence>
<accession>A0ABN8ST94</accession>
<feature type="domain" description="Sec39" evidence="5">
    <location>
        <begin position="47"/>
        <end position="315"/>
    </location>
</feature>
<evidence type="ECO:0000313" key="8">
    <source>
        <dbReference type="Proteomes" id="UP001159427"/>
    </source>
</evidence>
<dbReference type="PANTHER" id="PTHR15922">
    <property type="entry name" value="NEUROBLASTOMA-AMPLIFIED SEQUENCE"/>
    <property type="match status" value="1"/>
</dbReference>
<evidence type="ECO:0000256" key="2">
    <source>
        <dbReference type="ARBA" id="ARBA00022448"/>
    </source>
</evidence>
<keyword evidence="8" id="KW-1185">Reference proteome</keyword>
<keyword evidence="3" id="KW-0256">Endoplasmic reticulum</keyword>
<comment type="caution">
    <text evidence="7">The sequence shown here is derived from an EMBL/GenBank/DDBJ whole genome shotgun (WGS) entry which is preliminary data.</text>
</comment>
<proteinExistence type="predicted"/>